<dbReference type="InterPro" id="IPR011107">
    <property type="entry name" value="PPI_Ypi1"/>
</dbReference>
<dbReference type="AlphaFoldDB" id="A0A8H3R1N8"/>
<feature type="region of interest" description="Disordered" evidence="3">
    <location>
        <begin position="1"/>
        <end position="76"/>
    </location>
</feature>
<name>A0A8H3R1N8_9GLOM</name>
<comment type="subcellular location">
    <subcellularLocation>
        <location evidence="2">Nucleus</location>
    </subcellularLocation>
</comment>
<dbReference type="EMBL" id="BLAL01000255">
    <property type="protein sequence ID" value="GES97039.1"/>
    <property type="molecule type" value="Genomic_DNA"/>
</dbReference>
<dbReference type="OrthoDB" id="307488at2759"/>
<comment type="function">
    <text evidence="2">Regulator of type 1 phosphatases which maintains protein phosphatase activity under strict control.</text>
</comment>
<keyword evidence="2" id="KW-0539">Nucleus</keyword>
<comment type="caution">
    <text evidence="4">The sequence shown here is derived from an EMBL/GenBank/DDBJ whole genome shotgun (WGS) entry which is preliminary data.</text>
</comment>
<reference evidence="4" key="1">
    <citation type="submission" date="2019-10" db="EMBL/GenBank/DDBJ databases">
        <title>Conservation and host-specific expression of non-tandemly repeated heterogenous ribosome RNA gene in arbuscular mycorrhizal fungi.</title>
        <authorList>
            <person name="Maeda T."/>
            <person name="Kobayashi Y."/>
            <person name="Nakagawa T."/>
            <person name="Ezawa T."/>
            <person name="Yamaguchi K."/>
            <person name="Bino T."/>
            <person name="Nishimoto Y."/>
            <person name="Shigenobu S."/>
            <person name="Kawaguchi M."/>
        </authorList>
    </citation>
    <scope>NUCLEOTIDE SEQUENCE</scope>
    <source>
        <strain evidence="4">HR1</strain>
    </source>
</reference>
<accession>A0A8H3R1N8</accession>
<feature type="compositionally biased region" description="Basic residues" evidence="3">
    <location>
        <begin position="127"/>
        <end position="139"/>
    </location>
</feature>
<protein>
    <recommendedName>
        <fullName evidence="2">Type 1 phosphatases regulator</fullName>
    </recommendedName>
</protein>
<feature type="compositionally biased region" description="Acidic residues" evidence="3">
    <location>
        <begin position="105"/>
        <end position="118"/>
    </location>
</feature>
<evidence type="ECO:0000313" key="5">
    <source>
        <dbReference type="Proteomes" id="UP000615446"/>
    </source>
</evidence>
<dbReference type="GO" id="GO:0004865">
    <property type="term" value="F:protein serine/threonine phosphatase inhibitor activity"/>
    <property type="evidence" value="ECO:0007669"/>
    <property type="project" value="UniProtKB-UniRule"/>
</dbReference>
<sequence>MAAGDSLRYHARTAVPAGRPETYGSRTMTIHPEEFTEEVGPVSSEEENDLSTQPVGTLKLRGDGSGQSSNRKVKWDDTVVDNEGLGRKKLKICCIYHKPRAFGESSDEDSSSSDSDDSDHDHDHDHKNGHHHSHNHKRPDKCYRNSPNAFSSCSITLLRHTGHCSLRTEDALQQLR</sequence>
<dbReference type="Proteomes" id="UP000615446">
    <property type="component" value="Unassembled WGS sequence"/>
</dbReference>
<dbReference type="PANTHER" id="PTHR20835">
    <property type="entry name" value="E3 UBIQUITIN-PROTEIN LIGASE PPP1R11-RELATED"/>
    <property type="match status" value="1"/>
</dbReference>
<organism evidence="4 5">
    <name type="scientific">Rhizophagus clarus</name>
    <dbReference type="NCBI Taxonomy" id="94130"/>
    <lineage>
        <taxon>Eukaryota</taxon>
        <taxon>Fungi</taxon>
        <taxon>Fungi incertae sedis</taxon>
        <taxon>Mucoromycota</taxon>
        <taxon>Glomeromycotina</taxon>
        <taxon>Glomeromycetes</taxon>
        <taxon>Glomerales</taxon>
        <taxon>Glomeraceae</taxon>
        <taxon>Rhizophagus</taxon>
    </lineage>
</organism>
<evidence type="ECO:0000256" key="3">
    <source>
        <dbReference type="SAM" id="MobiDB-lite"/>
    </source>
</evidence>
<dbReference type="PANTHER" id="PTHR20835:SF0">
    <property type="entry name" value="E3 UBIQUITIN-PROTEIN LIGASE PPP1R11"/>
    <property type="match status" value="1"/>
</dbReference>
<dbReference type="GO" id="GO:0008157">
    <property type="term" value="F:protein phosphatase 1 binding"/>
    <property type="evidence" value="ECO:0007669"/>
    <property type="project" value="TreeGrafter"/>
</dbReference>
<dbReference type="GO" id="GO:0005634">
    <property type="term" value="C:nucleus"/>
    <property type="evidence" value="ECO:0007669"/>
    <property type="project" value="UniProtKB-SubCell"/>
</dbReference>
<proteinExistence type="inferred from homology"/>
<dbReference type="Pfam" id="PF07491">
    <property type="entry name" value="PPI_Ypi1"/>
    <property type="match status" value="1"/>
</dbReference>
<gene>
    <name evidence="4" type="ORF">RCL2_002362700</name>
</gene>
<comment type="similarity">
    <text evidence="1 2">Belongs to the YPI1 family.</text>
</comment>
<evidence type="ECO:0000313" key="4">
    <source>
        <dbReference type="EMBL" id="GES97039.1"/>
    </source>
</evidence>
<feature type="region of interest" description="Disordered" evidence="3">
    <location>
        <begin position="102"/>
        <end position="143"/>
    </location>
</feature>
<evidence type="ECO:0000256" key="1">
    <source>
        <dbReference type="ARBA" id="ARBA00005605"/>
    </source>
</evidence>
<evidence type="ECO:0000256" key="2">
    <source>
        <dbReference type="RuleBase" id="RU367162"/>
    </source>
</evidence>